<gene>
    <name evidence="1" type="ORF">N7530_009072</name>
</gene>
<organism evidence="1 2">
    <name type="scientific">Penicillium desertorum</name>
    <dbReference type="NCBI Taxonomy" id="1303715"/>
    <lineage>
        <taxon>Eukaryota</taxon>
        <taxon>Fungi</taxon>
        <taxon>Dikarya</taxon>
        <taxon>Ascomycota</taxon>
        <taxon>Pezizomycotina</taxon>
        <taxon>Eurotiomycetes</taxon>
        <taxon>Eurotiomycetidae</taxon>
        <taxon>Eurotiales</taxon>
        <taxon>Aspergillaceae</taxon>
        <taxon>Penicillium</taxon>
    </lineage>
</organism>
<dbReference type="OrthoDB" id="4327238at2759"/>
<proteinExistence type="predicted"/>
<accession>A0A9W9WQA1</accession>
<keyword evidence="2" id="KW-1185">Reference proteome</keyword>
<sequence length="235" mass="26566">MDFNEFARAFDEPMGYDIQGDNELRQWKPSRFANVKSRLILASEQPRLELCTGGLLFTAEDCDFHFAREGIELQHRSYYSGWSSSSSIWPEDHRAGFSLGRTVLAHGTGLDSTSPDYFVLTIELFSSLPSDLAKQRLQYVRDFCHLDPNQEETFTKSTTEYRGNYESRFEGRFQQAIGQAIQLRLSRSWPYLGRTGKTTTAVAIVLAMMALQVKALLTAASNEGVDNPLLLLRGC</sequence>
<evidence type="ECO:0000313" key="1">
    <source>
        <dbReference type="EMBL" id="KAJ5471715.1"/>
    </source>
</evidence>
<reference evidence="1" key="1">
    <citation type="submission" date="2022-12" db="EMBL/GenBank/DDBJ databases">
        <authorList>
            <person name="Petersen C."/>
        </authorList>
    </citation>
    <scope>NUCLEOTIDE SEQUENCE</scope>
    <source>
        <strain evidence="1">IBT 17660</strain>
    </source>
</reference>
<protein>
    <submittedName>
        <fullName evidence="1">Uncharacterized protein</fullName>
    </submittedName>
</protein>
<name>A0A9W9WQA1_9EURO</name>
<comment type="caution">
    <text evidence="1">The sequence shown here is derived from an EMBL/GenBank/DDBJ whole genome shotgun (WGS) entry which is preliminary data.</text>
</comment>
<reference evidence="1" key="2">
    <citation type="journal article" date="2023" name="IMA Fungus">
        <title>Comparative genomic study of the Penicillium genus elucidates a diverse pangenome and 15 lateral gene transfer events.</title>
        <authorList>
            <person name="Petersen C."/>
            <person name="Sorensen T."/>
            <person name="Nielsen M.R."/>
            <person name="Sondergaard T.E."/>
            <person name="Sorensen J.L."/>
            <person name="Fitzpatrick D.A."/>
            <person name="Frisvad J.C."/>
            <person name="Nielsen K.L."/>
        </authorList>
    </citation>
    <scope>NUCLEOTIDE SEQUENCE</scope>
    <source>
        <strain evidence="1">IBT 17660</strain>
    </source>
</reference>
<dbReference type="Proteomes" id="UP001147760">
    <property type="component" value="Unassembled WGS sequence"/>
</dbReference>
<dbReference type="AlphaFoldDB" id="A0A9W9WQA1"/>
<dbReference type="EMBL" id="JAPWDO010000005">
    <property type="protein sequence ID" value="KAJ5471715.1"/>
    <property type="molecule type" value="Genomic_DNA"/>
</dbReference>
<evidence type="ECO:0000313" key="2">
    <source>
        <dbReference type="Proteomes" id="UP001147760"/>
    </source>
</evidence>